<feature type="compositionally biased region" description="Basic and acidic residues" evidence="1">
    <location>
        <begin position="570"/>
        <end position="583"/>
    </location>
</feature>
<feature type="region of interest" description="Disordered" evidence="1">
    <location>
        <begin position="763"/>
        <end position="783"/>
    </location>
</feature>
<dbReference type="CTD" id="20212375"/>
<evidence type="ECO:0000256" key="1">
    <source>
        <dbReference type="SAM" id="MobiDB-lite"/>
    </source>
</evidence>
<feature type="region of interest" description="Disordered" evidence="1">
    <location>
        <begin position="662"/>
        <end position="682"/>
    </location>
</feature>
<gene>
    <name evidence="3" type="primary">20212375</name>
    <name evidence="2" type="ORF">HELRODRAFT_192719</name>
</gene>
<feature type="region of interest" description="Disordered" evidence="1">
    <location>
        <begin position="211"/>
        <end position="234"/>
    </location>
</feature>
<feature type="compositionally biased region" description="Polar residues" evidence="1">
    <location>
        <begin position="277"/>
        <end position="287"/>
    </location>
</feature>
<reference evidence="3" key="3">
    <citation type="submission" date="2015-06" db="UniProtKB">
        <authorList>
            <consortium name="EnsemblMetazoa"/>
        </authorList>
    </citation>
    <scope>IDENTIFICATION</scope>
</reference>
<sequence>MFPRPKSERDWIDDRLFSWYTYGDNMRATTTTGSGRRGGHSEDDDDETAEVSKINSNGELSVRKVTFVGTVEHEFCDKPPARSSRSLLQASFKPIKDVFHKIGDKLTLISKNHKRNISKYIADLKAKTSSHKSQKVLSPNNMRQPKVLEYNAIQTKKDDSKIGFVVSVDSSEQVQKRRRFSIFSVLQPNQDNNATPVSLKEKDSQRELESVASRETLKSDKPLKPCLKVSKKRSEKEVLRKRAIISLKKSRSMSDNEDDESNHSSNNHLVRCLPPLQNVSSNTIDATNNNNNSNNNNNNNDDDDDGKENCRNIEEESFVCSNNETLNGEKVFQKQASKEEDQQINTNETKVATTDPNRSKSNSSSANLNVNVDFKTKLAKWSLGCSENKPPIPTVPANKSSAGVESKGVSHLVQLFDARASSNYVSKNIYFKETYNSVNVKDCIKYLDSVLFKNLQLPASKKLTAVSPNIKVLQGIQHLPNLQLKTTEHVEEIRAKVLNIKCDTLSNQQNHVSRTKENPHTSSNMDFSTKQICKKITRSQSARKTFRDFMKRAFRLKSASPAKLRNNQNENKKHEAESKKSKEMSTQTSRESISVFNEKDRVDVPFSKPIDPSFSLLKKVSINENTSENNKHRSAKCQQAHRNMLQEMQNIKLNKNASAVVRSQRSKSFTTNSDKTDDTSSQQTKCCTRKKLQNKSNYLLHKFLLNQSNSHNYTADNNQLEIEETNTNHPLSPFNLSPAPGRNQGSMWDRIYAWELRGQNNKTKKIKKDSQNHAKDSTVTCEEPAPVVATNDDQRANHPSLSETPLSEAAVSFISYNPKCDFLPPSAINKRNEDKNSNKIKKKMTTKLKETSKNCNTTYNKATKINRSPFPLLMKTETSMMSPENKRLNDFHSPYQKSQNKVHRLEFTGTNDNHSYNAYFPTCRNHIGCLNRNNISRRSTTFSSDVCNNFPITATAEMKENISINIKNKTTAASRSSAKVIKKLLTPSPMKRVEAQAKSILPQFISKQKKTPSLKDSIAKRKNLTTKKEAKPKREENPQINPKPLNGNKSKKPVGPVNSEVINVFDAVIDQLKDFKFKEHKLKSSLNRNDLNSSKEKIGRRSADSSDIYVTSLYNNSPVSGVNTNKRGVQSLIKVFEH</sequence>
<dbReference type="InParanoid" id="T1FU79"/>
<protein>
    <submittedName>
        <fullName evidence="2 3">Uncharacterized protein</fullName>
    </submittedName>
</protein>
<feature type="compositionally biased region" description="Low complexity" evidence="1">
    <location>
        <begin position="288"/>
        <end position="299"/>
    </location>
</feature>
<dbReference type="KEGG" id="hro:HELRODRAFT_192719"/>
<feature type="region of interest" description="Disordered" evidence="1">
    <location>
        <begin position="557"/>
        <end position="596"/>
    </location>
</feature>
<dbReference type="HOGENOM" id="CLU_278137_0_0_1"/>
<feature type="region of interest" description="Disordered" evidence="1">
    <location>
        <begin position="28"/>
        <end position="55"/>
    </location>
</feature>
<feature type="compositionally biased region" description="Basic and acidic residues" evidence="1">
    <location>
        <begin position="1026"/>
        <end position="1037"/>
    </location>
</feature>
<proteinExistence type="predicted"/>
<dbReference type="AlphaFoldDB" id="T1FU79"/>
<feature type="region of interest" description="Disordered" evidence="1">
    <location>
        <begin position="248"/>
        <end position="309"/>
    </location>
</feature>
<dbReference type="RefSeq" id="XP_009021841.1">
    <property type="nucleotide sequence ID" value="XM_009023593.1"/>
</dbReference>
<dbReference type="EMBL" id="KB097026">
    <property type="protein sequence ID" value="ESO00067.1"/>
    <property type="molecule type" value="Genomic_DNA"/>
</dbReference>
<dbReference type="EnsemblMetazoa" id="HelroT192719">
    <property type="protein sequence ID" value="HelroP192719"/>
    <property type="gene ID" value="HelroG192719"/>
</dbReference>
<evidence type="ECO:0000313" key="2">
    <source>
        <dbReference type="EMBL" id="ESO00067.1"/>
    </source>
</evidence>
<dbReference type="EMBL" id="AMQM01005650">
    <property type="status" value="NOT_ANNOTATED_CDS"/>
    <property type="molecule type" value="Genomic_DNA"/>
</dbReference>
<organism evidence="3 4">
    <name type="scientific">Helobdella robusta</name>
    <name type="common">Californian leech</name>
    <dbReference type="NCBI Taxonomy" id="6412"/>
    <lineage>
        <taxon>Eukaryota</taxon>
        <taxon>Metazoa</taxon>
        <taxon>Spiralia</taxon>
        <taxon>Lophotrochozoa</taxon>
        <taxon>Annelida</taxon>
        <taxon>Clitellata</taxon>
        <taxon>Hirudinea</taxon>
        <taxon>Rhynchobdellida</taxon>
        <taxon>Glossiphoniidae</taxon>
        <taxon>Helobdella</taxon>
    </lineage>
</organism>
<feature type="compositionally biased region" description="Polar residues" evidence="1">
    <location>
        <begin position="584"/>
        <end position="595"/>
    </location>
</feature>
<dbReference type="GeneID" id="20212375"/>
<feature type="region of interest" description="Disordered" evidence="1">
    <location>
        <begin position="333"/>
        <end position="366"/>
    </location>
</feature>
<evidence type="ECO:0000313" key="4">
    <source>
        <dbReference type="Proteomes" id="UP000015101"/>
    </source>
</evidence>
<evidence type="ECO:0000313" key="3">
    <source>
        <dbReference type="EnsemblMetazoa" id="HelroP192719"/>
    </source>
</evidence>
<accession>T1FU79</accession>
<reference evidence="2 4" key="2">
    <citation type="journal article" date="2013" name="Nature">
        <title>Insights into bilaterian evolution from three spiralian genomes.</title>
        <authorList>
            <person name="Simakov O."/>
            <person name="Marletaz F."/>
            <person name="Cho S.J."/>
            <person name="Edsinger-Gonzales E."/>
            <person name="Havlak P."/>
            <person name="Hellsten U."/>
            <person name="Kuo D.H."/>
            <person name="Larsson T."/>
            <person name="Lv J."/>
            <person name="Arendt D."/>
            <person name="Savage R."/>
            <person name="Osoegawa K."/>
            <person name="de Jong P."/>
            <person name="Grimwood J."/>
            <person name="Chapman J.A."/>
            <person name="Shapiro H."/>
            <person name="Aerts A."/>
            <person name="Otillar R.P."/>
            <person name="Terry A.Y."/>
            <person name="Boore J.L."/>
            <person name="Grigoriev I.V."/>
            <person name="Lindberg D.R."/>
            <person name="Seaver E.C."/>
            <person name="Weisblat D.A."/>
            <person name="Putnam N.H."/>
            <person name="Rokhsar D.S."/>
        </authorList>
    </citation>
    <scope>NUCLEOTIDE SEQUENCE</scope>
</reference>
<name>T1FU79_HELRO</name>
<feature type="region of interest" description="Disordered" evidence="1">
    <location>
        <begin position="1004"/>
        <end position="1054"/>
    </location>
</feature>
<dbReference type="Proteomes" id="UP000015101">
    <property type="component" value="Unassembled WGS sequence"/>
</dbReference>
<reference evidence="4" key="1">
    <citation type="submission" date="2012-12" db="EMBL/GenBank/DDBJ databases">
        <authorList>
            <person name="Hellsten U."/>
            <person name="Grimwood J."/>
            <person name="Chapman J.A."/>
            <person name="Shapiro H."/>
            <person name="Aerts A."/>
            <person name="Otillar R.P."/>
            <person name="Terry A.Y."/>
            <person name="Boore J.L."/>
            <person name="Simakov O."/>
            <person name="Marletaz F."/>
            <person name="Cho S.-J."/>
            <person name="Edsinger-Gonzales E."/>
            <person name="Havlak P."/>
            <person name="Kuo D.-H."/>
            <person name="Larsson T."/>
            <person name="Lv J."/>
            <person name="Arendt D."/>
            <person name="Savage R."/>
            <person name="Osoegawa K."/>
            <person name="de Jong P."/>
            <person name="Lindberg D.R."/>
            <person name="Seaver E.C."/>
            <person name="Weisblat D.A."/>
            <person name="Putnam N.H."/>
            <person name="Grigoriev I.V."/>
            <person name="Rokhsar D.S."/>
        </authorList>
    </citation>
    <scope>NUCLEOTIDE SEQUENCE</scope>
</reference>
<keyword evidence="4" id="KW-1185">Reference proteome</keyword>
<feature type="compositionally biased region" description="Polar residues" evidence="1">
    <location>
        <begin position="343"/>
        <end position="356"/>
    </location>
</feature>
<feature type="compositionally biased region" description="Low complexity" evidence="1">
    <location>
        <begin position="666"/>
        <end position="682"/>
    </location>
</feature>